<dbReference type="Proteomes" id="UP000245918">
    <property type="component" value="Plasmid pET-ATCC-159-1"/>
</dbReference>
<evidence type="ECO:0000313" key="1">
    <source>
        <dbReference type="EMBL" id="UCQ01957.1"/>
    </source>
</evidence>
<accession>A0AC61TMW0</accession>
<proteinExistence type="predicted"/>
<evidence type="ECO:0000313" key="2">
    <source>
        <dbReference type="Proteomes" id="UP000245918"/>
    </source>
</evidence>
<sequence>MKLLLPLFYGCHYRFIIWRQDSDCMQIVANRRIIVFFIFLGLALFILLFIIWLSVQGRKQAHPLLRALLAAGIKPKESDRLLFLYGQATIDDRA</sequence>
<organism evidence="1 2">
    <name type="scientific">Edwardsiella tarda ATCC 15947 = NBRC 105688</name>
    <dbReference type="NCBI Taxonomy" id="667121"/>
    <lineage>
        <taxon>Bacteria</taxon>
        <taxon>Pseudomonadati</taxon>
        <taxon>Pseudomonadota</taxon>
        <taxon>Gammaproteobacteria</taxon>
        <taxon>Enterobacterales</taxon>
        <taxon>Hafniaceae</taxon>
        <taxon>Edwardsiella</taxon>
    </lineage>
</organism>
<keyword evidence="2" id="KW-1185">Reference proteome</keyword>
<keyword evidence="1" id="KW-0614">Plasmid</keyword>
<protein>
    <submittedName>
        <fullName evidence="1">Uncharacterized protein</fullName>
    </submittedName>
</protein>
<gene>
    <name evidence="1" type="ORF">DCL27_17410</name>
</gene>
<reference evidence="1" key="1">
    <citation type="submission" date="2021-09" db="EMBL/GenBank/DDBJ databases">
        <title>Comparative genomics of Edwardsiella genus reveals species-based diversity.</title>
        <authorList>
            <person name="Tekedar H.C."/>
            <person name="Kumru S."/>
            <person name="Waldbieser G.C."/>
            <person name="Reichley S.R."/>
            <person name="Lawrence M.L."/>
            <person name="Griffin M.J."/>
        </authorList>
    </citation>
    <scope>NUCLEOTIDE SEQUENCE</scope>
    <source>
        <strain evidence="1">ATCC 15947</strain>
    </source>
</reference>
<geneLocation type="plasmid" evidence="1 2">
    <name>pET-ATCC-159-1</name>
</geneLocation>
<dbReference type="EMBL" id="CP084508">
    <property type="protein sequence ID" value="UCQ01957.1"/>
    <property type="molecule type" value="Genomic_DNA"/>
</dbReference>
<name>A0AC61TMW0_EDWTA</name>